<evidence type="ECO:0000256" key="1">
    <source>
        <dbReference type="ARBA" id="ARBA00022676"/>
    </source>
</evidence>
<gene>
    <name evidence="5" type="primary">LOC101863528</name>
</gene>
<dbReference type="Proteomes" id="UP000694888">
    <property type="component" value="Unplaced"/>
</dbReference>
<evidence type="ECO:0000256" key="2">
    <source>
        <dbReference type="SAM" id="MobiDB-lite"/>
    </source>
</evidence>
<reference evidence="5" key="1">
    <citation type="submission" date="2025-08" db="UniProtKB">
        <authorList>
            <consortium name="RefSeq"/>
        </authorList>
    </citation>
    <scope>IDENTIFICATION</scope>
</reference>
<dbReference type="Gene3D" id="3.40.50.2000">
    <property type="entry name" value="Glycogen Phosphorylase B"/>
    <property type="match status" value="1"/>
</dbReference>
<dbReference type="Pfam" id="PF00534">
    <property type="entry name" value="Glycos_transf_1"/>
    <property type="match status" value="1"/>
</dbReference>
<keyword evidence="4" id="KW-1185">Reference proteome</keyword>
<name>A0ABM1A5H5_APLCA</name>
<dbReference type="RefSeq" id="XP_012941213.1">
    <property type="nucleotide sequence ID" value="XM_013085759.2"/>
</dbReference>
<dbReference type="InterPro" id="IPR052622">
    <property type="entry name" value="Glycosyltransferase_G1"/>
</dbReference>
<accession>A0ABM1A5H5</accession>
<keyword evidence="1" id="KW-0808">Transferase</keyword>
<keyword evidence="1" id="KW-0328">Glycosyltransferase</keyword>
<feature type="region of interest" description="Disordered" evidence="2">
    <location>
        <begin position="289"/>
        <end position="315"/>
    </location>
</feature>
<evidence type="ECO:0000313" key="4">
    <source>
        <dbReference type="Proteomes" id="UP000694888"/>
    </source>
</evidence>
<dbReference type="InterPro" id="IPR001296">
    <property type="entry name" value="Glyco_trans_1"/>
</dbReference>
<dbReference type="GeneID" id="101863528"/>
<feature type="compositionally biased region" description="Basic and acidic residues" evidence="2">
    <location>
        <begin position="295"/>
        <end position="307"/>
    </location>
</feature>
<dbReference type="CDD" id="cd03801">
    <property type="entry name" value="GT4_PimA-like"/>
    <property type="match status" value="1"/>
</dbReference>
<organism evidence="4 5">
    <name type="scientific">Aplysia californica</name>
    <name type="common">California sea hare</name>
    <dbReference type="NCBI Taxonomy" id="6500"/>
    <lineage>
        <taxon>Eukaryota</taxon>
        <taxon>Metazoa</taxon>
        <taxon>Spiralia</taxon>
        <taxon>Lophotrochozoa</taxon>
        <taxon>Mollusca</taxon>
        <taxon>Gastropoda</taxon>
        <taxon>Heterobranchia</taxon>
        <taxon>Euthyneura</taxon>
        <taxon>Tectipleura</taxon>
        <taxon>Aplysiida</taxon>
        <taxon>Aplysioidea</taxon>
        <taxon>Aplysiidae</taxon>
        <taxon>Aplysia</taxon>
    </lineage>
</organism>
<dbReference type="PANTHER" id="PTHR46660:SF2">
    <property type="entry name" value="GLYCOSYLTRANSFERASE 1 DOMAIN-CONTAINING PROTEIN 1"/>
    <property type="match status" value="1"/>
</dbReference>
<evidence type="ECO:0000313" key="5">
    <source>
        <dbReference type="RefSeq" id="XP_012941213.1"/>
    </source>
</evidence>
<protein>
    <submittedName>
        <fullName evidence="5">Glycosyltransferase 1 domain-containing protein 1</fullName>
    </submittedName>
</protein>
<proteinExistence type="predicted"/>
<dbReference type="SUPFAM" id="SSF53756">
    <property type="entry name" value="UDP-Glycosyltransferase/glycogen phosphorylase"/>
    <property type="match status" value="1"/>
</dbReference>
<sequence length="315" mass="34892">MQIMTDAVYHARYVVCFSETIKDRALFLWPNLCPERLKVISQAVETAPSQFDLLSHLREEQPDLACLQSPDTLKLFLLVAGIRPVKNPTYLVSAFQEWHSREENVLLVVIGHRLNQEYVSKVFEPAVNKSPGVVYLPGLPMEDVHAALTQATALVNTSDSEGMCLSILEAMKLGLPVLARDIPANCAIVSNGLTGLLFDSPQMFLEKAQLLLSSSDVRQTLVTNARRYVNDQHNMEKERHAYISLLQQCIAEVMGGAHLVQGAGSAECRGCGDNPRHEFCLAMSHKEVTTSSRSNDNKDLSRIRKEGATSSIKSD</sequence>
<dbReference type="PANTHER" id="PTHR46660">
    <property type="match status" value="1"/>
</dbReference>
<feature type="domain" description="Glycosyl transferase family 1" evidence="3">
    <location>
        <begin position="68"/>
        <end position="227"/>
    </location>
</feature>
<evidence type="ECO:0000259" key="3">
    <source>
        <dbReference type="Pfam" id="PF00534"/>
    </source>
</evidence>